<proteinExistence type="predicted"/>
<keyword evidence="1" id="KW-1185">Reference proteome</keyword>
<accession>A0AC58TP92</accession>
<name>A0AC58TP92_TOBAC</name>
<evidence type="ECO:0000313" key="2">
    <source>
        <dbReference type="RefSeq" id="XP_075099042.1"/>
    </source>
</evidence>
<gene>
    <name evidence="2" type="primary">LOC142175932</name>
</gene>
<dbReference type="Proteomes" id="UP000790787">
    <property type="component" value="Chromosome 22"/>
</dbReference>
<organism evidence="1 2">
    <name type="scientific">Nicotiana tabacum</name>
    <name type="common">Common tobacco</name>
    <dbReference type="NCBI Taxonomy" id="4097"/>
    <lineage>
        <taxon>Eukaryota</taxon>
        <taxon>Viridiplantae</taxon>
        <taxon>Streptophyta</taxon>
        <taxon>Embryophyta</taxon>
        <taxon>Tracheophyta</taxon>
        <taxon>Spermatophyta</taxon>
        <taxon>Magnoliopsida</taxon>
        <taxon>eudicotyledons</taxon>
        <taxon>Gunneridae</taxon>
        <taxon>Pentapetalae</taxon>
        <taxon>asterids</taxon>
        <taxon>lamiids</taxon>
        <taxon>Solanales</taxon>
        <taxon>Solanaceae</taxon>
        <taxon>Nicotianoideae</taxon>
        <taxon>Nicotianeae</taxon>
        <taxon>Nicotiana</taxon>
    </lineage>
</organism>
<evidence type="ECO:0000313" key="1">
    <source>
        <dbReference type="Proteomes" id="UP000790787"/>
    </source>
</evidence>
<dbReference type="RefSeq" id="XP_075099042.1">
    <property type="nucleotide sequence ID" value="XM_075242941.1"/>
</dbReference>
<reference evidence="2" key="2">
    <citation type="submission" date="2025-08" db="UniProtKB">
        <authorList>
            <consortium name="RefSeq"/>
        </authorList>
    </citation>
    <scope>IDENTIFICATION</scope>
    <source>
        <tissue evidence="2">Leaf</tissue>
    </source>
</reference>
<sequence>MRPNAECIFKRLDRIFVNHPFHNRFTNIEVEHLIRTGFDHAPLLMSCGEEAMQFVKPFKFLNFWTKHEAFKEVSKITYGDIFKQLAIREDIVSVKEMLFEEEPTIENRIVLQKAQAELKKYLSIEKKYWKQKAGMNWFAKGDRNTRFFHNHMNGKRHNLHLKRIQNGDGTWLESQYFMANAAVEFFQRKFTQEGESTSFELLNNIPTMVSMDQNLEL</sequence>
<protein>
    <submittedName>
        <fullName evidence="2">Uncharacterized protein LOC142175932</fullName>
    </submittedName>
</protein>
<reference evidence="1" key="1">
    <citation type="journal article" date="2014" name="Nat. Commun.">
        <title>The tobacco genome sequence and its comparison with those of tomato and potato.</title>
        <authorList>
            <person name="Sierro N."/>
            <person name="Battey J.N."/>
            <person name="Ouadi S."/>
            <person name="Bakaher N."/>
            <person name="Bovet L."/>
            <person name="Willig A."/>
            <person name="Goepfert S."/>
            <person name="Peitsch M.C."/>
            <person name="Ivanov N.V."/>
        </authorList>
    </citation>
    <scope>NUCLEOTIDE SEQUENCE [LARGE SCALE GENOMIC DNA]</scope>
</reference>